<evidence type="ECO:0000256" key="1">
    <source>
        <dbReference type="SAM" id="MobiDB-lite"/>
    </source>
</evidence>
<feature type="compositionally biased region" description="Basic and acidic residues" evidence="1">
    <location>
        <begin position="626"/>
        <end position="641"/>
    </location>
</feature>
<dbReference type="Proteomes" id="UP000041254">
    <property type="component" value="Unassembled WGS sequence"/>
</dbReference>
<evidence type="ECO:0000313" key="3">
    <source>
        <dbReference type="Proteomes" id="UP000041254"/>
    </source>
</evidence>
<gene>
    <name evidence="2" type="ORF">Vbra_21717</name>
</gene>
<feature type="region of interest" description="Disordered" evidence="1">
    <location>
        <begin position="310"/>
        <end position="349"/>
    </location>
</feature>
<feature type="region of interest" description="Disordered" evidence="1">
    <location>
        <begin position="492"/>
        <end position="696"/>
    </location>
</feature>
<dbReference type="VEuPathDB" id="CryptoDB:Vbra_21717"/>
<name>A0A0G4FVC1_VITBC</name>
<feature type="region of interest" description="Disordered" evidence="1">
    <location>
        <begin position="780"/>
        <end position="992"/>
    </location>
</feature>
<feature type="compositionally biased region" description="Low complexity" evidence="1">
    <location>
        <begin position="650"/>
        <end position="664"/>
    </location>
</feature>
<sequence length="1003" mass="109117">MPSRLRPSASASGPSPAFQLTSAQYVERSLALAGAAATVASEGLARQYGLQTVLHKDSRDKVDASTALRFLEAYATRASSQPAEQRSLEQLCRRLLHSTQVGVYGATWESDMRGVQEVFETVNAFLTVLFRTNTRPTSFLLENLAQLYAQWRLHILHELTPASYTLEWWASGGIKHTVMRPFEWSDRDYLMAAITLAAQAWWPVIERVVGVTMAAVRERERRRRRAGGEGARERERERGPFGWALECVECVADCLRGCRVLSADPLVRSDAQALLELQERVSVWDVWEPFALSAVVYEAFRRSEQIIRGTAAPPPTTHAAQPPRASPSPHVPRLHGGVGEGEVVEDDGEGPSVACYRERCLGGLMDLKERYLTHFEKVRQERESALASATLLRPARRSAPSSRPPSPMRMPPWRPAMSPGTPSVTQLRRITPPPSRSVSPFGAPRRWLSGPSPRLDEGPIARSSFPVPLRAINNGSAQTAVSSAWATPPWTQRLTQQVSTSPSPLRPRTPPRVQSLRSSSTVRAMGGGQRRGGAPQPPPRDLAAERETRMDLPQEEDRREQEREELPTFGANGAAMFVGQRHDHETRERGEAAGAGVGGEMGLPEGAAVIEGTPLPPDFMQDDEEGQGRQQDRDRVQDRANDTLLPPPAAAAAAATRAPAEPETTLPPPPPPVAPKRAAVPSGPPVRPLLPTDGPTAFEAHIVGEMEVSRADEGADRDILRRDERQYVGVSGGVGLGRSLTAEPTRMDLSVALNDLKERLCRLEEKSDRLSKAHENLAIKVDRHLTAPPPAQPTLSQTTPAGDQATPVTLTPPQPYAPPTPAPAPPPAAEAAKRDIDQQPSLTPSTQAGLTSPLNTRVPSDGERHTPITPFAALRSSPSPAAQREEASRRSSVPLTPPHPPHPYRSFLSCSPSDRSLLRGPPEGRFVSYEPVSVRGGPLDRAGAGGVGRSRPAPRQWIRDAPTLGVSRMRGLDRERGEDERGGVGVGEGARQRSVWDAVVQYP</sequence>
<dbReference type="AlphaFoldDB" id="A0A0G4FVC1"/>
<protein>
    <submittedName>
        <fullName evidence="2">Uncharacterized protein</fullName>
    </submittedName>
</protein>
<feature type="compositionally biased region" description="Polar residues" evidence="1">
    <location>
        <begin position="793"/>
        <end position="809"/>
    </location>
</feature>
<feature type="compositionally biased region" description="Pro residues" evidence="1">
    <location>
        <begin position="402"/>
        <end position="414"/>
    </location>
</feature>
<feature type="compositionally biased region" description="Pro residues" evidence="1">
    <location>
        <begin position="665"/>
        <end position="674"/>
    </location>
</feature>
<dbReference type="OMA" id="ALECVEC"/>
<accession>A0A0G4FVC1</accession>
<dbReference type="InParanoid" id="A0A0G4FVC1"/>
<feature type="compositionally biased region" description="Pro residues" evidence="1">
    <location>
        <begin position="810"/>
        <end position="828"/>
    </location>
</feature>
<feature type="region of interest" description="Disordered" evidence="1">
    <location>
        <begin position="387"/>
        <end position="461"/>
    </location>
</feature>
<organism evidence="2 3">
    <name type="scientific">Vitrella brassicaformis (strain CCMP3155)</name>
    <dbReference type="NCBI Taxonomy" id="1169540"/>
    <lineage>
        <taxon>Eukaryota</taxon>
        <taxon>Sar</taxon>
        <taxon>Alveolata</taxon>
        <taxon>Colpodellida</taxon>
        <taxon>Vitrellaceae</taxon>
        <taxon>Vitrella</taxon>
    </lineage>
</organism>
<feature type="compositionally biased region" description="Basic and acidic residues" evidence="1">
    <location>
        <begin position="580"/>
        <end position="591"/>
    </location>
</feature>
<keyword evidence="3" id="KW-1185">Reference proteome</keyword>
<evidence type="ECO:0000313" key="2">
    <source>
        <dbReference type="EMBL" id="CEM18635.1"/>
    </source>
</evidence>
<feature type="compositionally biased region" description="Basic and acidic residues" evidence="1">
    <location>
        <begin position="970"/>
        <end position="982"/>
    </location>
</feature>
<reference evidence="2 3" key="1">
    <citation type="submission" date="2014-11" db="EMBL/GenBank/DDBJ databases">
        <authorList>
            <person name="Zhu J."/>
            <person name="Qi W."/>
            <person name="Song R."/>
        </authorList>
    </citation>
    <scope>NUCLEOTIDE SEQUENCE [LARGE SCALE GENOMIC DNA]</scope>
</reference>
<feature type="compositionally biased region" description="Basic and acidic residues" evidence="1">
    <location>
        <begin position="542"/>
        <end position="566"/>
    </location>
</feature>
<dbReference type="EMBL" id="CDMY01000505">
    <property type="protein sequence ID" value="CEM18635.1"/>
    <property type="molecule type" value="Genomic_DNA"/>
</dbReference>
<feature type="compositionally biased region" description="Polar residues" evidence="1">
    <location>
        <begin position="838"/>
        <end position="858"/>
    </location>
</feature>
<proteinExistence type="predicted"/>